<evidence type="ECO:0000313" key="1">
    <source>
        <dbReference type="EMBL" id="KAL0328072.1"/>
    </source>
</evidence>
<protein>
    <submittedName>
        <fullName evidence="1">Protein FAR1-RELATED SEQUENCE 9</fullName>
    </submittedName>
</protein>
<accession>A0AAW2MA35</accession>
<name>A0AAW2MA35_9LAMI</name>
<dbReference type="AlphaFoldDB" id="A0AAW2MA35"/>
<reference evidence="1" key="2">
    <citation type="journal article" date="2024" name="Plant">
        <title>Genomic evolution and insights into agronomic trait innovations of Sesamum species.</title>
        <authorList>
            <person name="Miao H."/>
            <person name="Wang L."/>
            <person name="Qu L."/>
            <person name="Liu H."/>
            <person name="Sun Y."/>
            <person name="Le M."/>
            <person name="Wang Q."/>
            <person name="Wei S."/>
            <person name="Zheng Y."/>
            <person name="Lin W."/>
            <person name="Duan Y."/>
            <person name="Cao H."/>
            <person name="Xiong S."/>
            <person name="Wang X."/>
            <person name="Wei L."/>
            <person name="Li C."/>
            <person name="Ma Q."/>
            <person name="Ju M."/>
            <person name="Zhao R."/>
            <person name="Li G."/>
            <person name="Mu C."/>
            <person name="Tian Q."/>
            <person name="Mei H."/>
            <person name="Zhang T."/>
            <person name="Gao T."/>
            <person name="Zhang H."/>
        </authorList>
    </citation>
    <scope>NUCLEOTIDE SEQUENCE</scope>
    <source>
        <strain evidence="1">KEN8</strain>
    </source>
</reference>
<organism evidence="1">
    <name type="scientific">Sesamum calycinum</name>
    <dbReference type="NCBI Taxonomy" id="2727403"/>
    <lineage>
        <taxon>Eukaryota</taxon>
        <taxon>Viridiplantae</taxon>
        <taxon>Streptophyta</taxon>
        <taxon>Embryophyta</taxon>
        <taxon>Tracheophyta</taxon>
        <taxon>Spermatophyta</taxon>
        <taxon>Magnoliopsida</taxon>
        <taxon>eudicotyledons</taxon>
        <taxon>Gunneridae</taxon>
        <taxon>Pentapetalae</taxon>
        <taxon>asterids</taxon>
        <taxon>lamiids</taxon>
        <taxon>Lamiales</taxon>
        <taxon>Pedaliaceae</taxon>
        <taxon>Sesamum</taxon>
    </lineage>
</organism>
<feature type="non-terminal residue" evidence="1">
    <location>
        <position position="1"/>
    </location>
</feature>
<comment type="caution">
    <text evidence="1">The sequence shown here is derived from an EMBL/GenBank/DDBJ whole genome shotgun (WGS) entry which is preliminary data.</text>
</comment>
<proteinExistence type="predicted"/>
<sequence>REGEEIRELSTELERTNQRCEVYRAILLALFRDIEDQKLKLSVKRSSAFALREISCYPVR</sequence>
<dbReference type="EMBL" id="JACGWM010000014">
    <property type="protein sequence ID" value="KAL0328072.1"/>
    <property type="molecule type" value="Genomic_DNA"/>
</dbReference>
<gene>
    <name evidence="1" type="ORF">Scaly_2239800</name>
</gene>
<reference evidence="1" key="1">
    <citation type="submission" date="2020-06" db="EMBL/GenBank/DDBJ databases">
        <authorList>
            <person name="Li T."/>
            <person name="Hu X."/>
            <person name="Zhang T."/>
            <person name="Song X."/>
            <person name="Zhang H."/>
            <person name="Dai N."/>
            <person name="Sheng W."/>
            <person name="Hou X."/>
            <person name="Wei L."/>
        </authorList>
    </citation>
    <scope>NUCLEOTIDE SEQUENCE</scope>
    <source>
        <strain evidence="1">KEN8</strain>
        <tissue evidence="1">Leaf</tissue>
    </source>
</reference>